<name>A0A8S2HSV8_9BILA</name>
<dbReference type="PANTHER" id="PTHR10183:SF382">
    <property type="entry name" value="CALPAIN-15"/>
    <property type="match status" value="1"/>
</dbReference>
<keyword evidence="9" id="KW-0862">Zinc</keyword>
<evidence type="ECO:0000256" key="2">
    <source>
        <dbReference type="ARBA" id="ARBA00022553"/>
    </source>
</evidence>
<evidence type="ECO:0000256" key="4">
    <source>
        <dbReference type="ARBA" id="ARBA00022723"/>
    </source>
</evidence>
<dbReference type="InterPro" id="IPR001300">
    <property type="entry name" value="Peptidase_C2_calpain_cat"/>
</dbReference>
<evidence type="ECO:0000256" key="5">
    <source>
        <dbReference type="ARBA" id="ARBA00022737"/>
    </source>
</evidence>
<evidence type="ECO:0000256" key="6">
    <source>
        <dbReference type="ARBA" id="ARBA00022771"/>
    </source>
</evidence>
<keyword evidence="2" id="KW-0597">Phosphoprotein</keyword>
<organism evidence="16 17">
    <name type="scientific">Didymodactylos carnosus</name>
    <dbReference type="NCBI Taxonomy" id="1234261"/>
    <lineage>
        <taxon>Eukaryota</taxon>
        <taxon>Metazoa</taxon>
        <taxon>Spiralia</taxon>
        <taxon>Gnathifera</taxon>
        <taxon>Rotifera</taxon>
        <taxon>Eurotatoria</taxon>
        <taxon>Bdelloidea</taxon>
        <taxon>Philodinida</taxon>
        <taxon>Philodinidae</taxon>
        <taxon>Didymodactylos</taxon>
    </lineage>
</organism>
<evidence type="ECO:0000313" key="17">
    <source>
        <dbReference type="Proteomes" id="UP000682733"/>
    </source>
</evidence>
<feature type="active site" evidence="10">
    <location>
        <position position="343"/>
    </location>
</feature>
<evidence type="ECO:0000256" key="8">
    <source>
        <dbReference type="ARBA" id="ARBA00022807"/>
    </source>
</evidence>
<dbReference type="Proteomes" id="UP000682733">
    <property type="component" value="Unassembled WGS sequence"/>
</dbReference>
<evidence type="ECO:0000256" key="7">
    <source>
        <dbReference type="ARBA" id="ARBA00022801"/>
    </source>
</evidence>
<dbReference type="InterPro" id="IPR038765">
    <property type="entry name" value="Papain-like_cys_pep_sf"/>
</dbReference>
<dbReference type="GO" id="GO:0004198">
    <property type="term" value="F:calcium-dependent cysteine-type endopeptidase activity"/>
    <property type="evidence" value="ECO:0007669"/>
    <property type="project" value="InterPro"/>
</dbReference>
<dbReference type="Pfam" id="PF00648">
    <property type="entry name" value="Peptidase_C2"/>
    <property type="match status" value="1"/>
</dbReference>
<evidence type="ECO:0000256" key="12">
    <source>
        <dbReference type="SAM" id="MobiDB-lite"/>
    </source>
</evidence>
<keyword evidence="3" id="KW-0645">Protease</keyword>
<feature type="region of interest" description="Disordered" evidence="12">
    <location>
        <begin position="424"/>
        <end position="446"/>
    </location>
</feature>
<dbReference type="AlphaFoldDB" id="A0A8S2HSV8"/>
<evidence type="ECO:0000256" key="9">
    <source>
        <dbReference type="ARBA" id="ARBA00022833"/>
    </source>
</evidence>
<keyword evidence="4" id="KW-0479">Metal-binding</keyword>
<dbReference type="GO" id="GO:0005737">
    <property type="term" value="C:cytoplasm"/>
    <property type="evidence" value="ECO:0007669"/>
    <property type="project" value="TreeGrafter"/>
</dbReference>
<dbReference type="SUPFAM" id="SSF57889">
    <property type="entry name" value="Cysteine-rich domain"/>
    <property type="match status" value="1"/>
</dbReference>
<proteinExistence type="inferred from homology"/>
<dbReference type="PANTHER" id="PTHR10183">
    <property type="entry name" value="CALPAIN"/>
    <property type="match status" value="1"/>
</dbReference>
<reference evidence="16" key="1">
    <citation type="submission" date="2021-02" db="EMBL/GenBank/DDBJ databases">
        <authorList>
            <person name="Nowell W R."/>
        </authorList>
    </citation>
    <scope>NUCLEOTIDE SEQUENCE</scope>
</reference>
<protein>
    <recommendedName>
        <fullName evidence="18">Calpain catalytic domain-containing protein</fullName>
    </recommendedName>
</protein>
<dbReference type="Gene3D" id="3.30.60.20">
    <property type="match status" value="1"/>
</dbReference>
<comment type="caution">
    <text evidence="16">The sequence shown here is derived from an EMBL/GenBank/DDBJ whole genome shotgun (WGS) entry which is preliminary data.</text>
</comment>
<keyword evidence="5" id="KW-0677">Repeat</keyword>
<accession>A0A8S2HSV8</accession>
<evidence type="ECO:0000313" key="16">
    <source>
        <dbReference type="EMBL" id="CAF3680940.1"/>
    </source>
</evidence>
<dbReference type="PROSITE" id="PS50203">
    <property type="entry name" value="CALPAIN_CAT"/>
    <property type="match status" value="1"/>
</dbReference>
<feature type="domain" description="Phorbol-ester/DAG-type" evidence="13">
    <location>
        <begin position="6"/>
        <end position="60"/>
    </location>
</feature>
<comment type="similarity">
    <text evidence="1">Belongs to the peptidase C2 family.</text>
</comment>
<keyword evidence="7" id="KW-0378">Hydrolase</keyword>
<dbReference type="FunFam" id="3.90.70.10:FF:000010">
    <property type="entry name" value="Calpain 15"/>
    <property type="match status" value="1"/>
</dbReference>
<dbReference type="InterPro" id="IPR002219">
    <property type="entry name" value="PKC_DAG/PE"/>
</dbReference>
<dbReference type="SUPFAM" id="SSF54001">
    <property type="entry name" value="Cysteine proteinases"/>
    <property type="match status" value="1"/>
</dbReference>
<feature type="domain" description="Calpain catalytic" evidence="14">
    <location>
        <begin position="232"/>
        <end position="404"/>
    </location>
</feature>
<dbReference type="InterPro" id="IPR022684">
    <property type="entry name" value="Calpain_cysteine_protease"/>
</dbReference>
<dbReference type="InterPro" id="IPR046349">
    <property type="entry name" value="C1-like_sf"/>
</dbReference>
<dbReference type="CDD" id="cd20805">
    <property type="entry name" value="C1_DGK_rpt2"/>
    <property type="match status" value="1"/>
</dbReference>
<dbReference type="EMBL" id="CAJOBA010003410">
    <property type="protein sequence ID" value="CAF3680940.1"/>
    <property type="molecule type" value="Genomic_DNA"/>
</dbReference>
<evidence type="ECO:0000313" key="15">
    <source>
        <dbReference type="EMBL" id="CAF0900062.1"/>
    </source>
</evidence>
<dbReference type="PROSITE" id="PS50081">
    <property type="entry name" value="ZF_DAG_PE_2"/>
    <property type="match status" value="1"/>
</dbReference>
<evidence type="ECO:0000256" key="11">
    <source>
        <dbReference type="PROSITE-ProRule" id="PRU00239"/>
    </source>
</evidence>
<comment type="caution">
    <text evidence="11">Lacks conserved residue(s) required for the propagation of feature annotation.</text>
</comment>
<dbReference type="EMBL" id="CAJNOK010003409">
    <property type="protein sequence ID" value="CAF0900062.1"/>
    <property type="molecule type" value="Genomic_DNA"/>
</dbReference>
<dbReference type="GO" id="GO:0006508">
    <property type="term" value="P:proteolysis"/>
    <property type="evidence" value="ECO:0007669"/>
    <property type="project" value="UniProtKB-KW"/>
</dbReference>
<evidence type="ECO:0000256" key="1">
    <source>
        <dbReference type="ARBA" id="ARBA00007623"/>
    </source>
</evidence>
<evidence type="ECO:0000259" key="13">
    <source>
        <dbReference type="PROSITE" id="PS50081"/>
    </source>
</evidence>
<dbReference type="Gene3D" id="3.90.70.10">
    <property type="entry name" value="Cysteine proteinases"/>
    <property type="match status" value="1"/>
</dbReference>
<keyword evidence="6" id="KW-0863">Zinc-finger</keyword>
<evidence type="ECO:0008006" key="18">
    <source>
        <dbReference type="Google" id="ProtNLM"/>
    </source>
</evidence>
<dbReference type="Proteomes" id="UP000677228">
    <property type="component" value="Unassembled WGS sequence"/>
</dbReference>
<evidence type="ECO:0000259" key="14">
    <source>
        <dbReference type="PROSITE" id="PS50203"/>
    </source>
</evidence>
<dbReference type="SMART" id="SM00230">
    <property type="entry name" value="CysPc"/>
    <property type="match status" value="1"/>
</dbReference>
<gene>
    <name evidence="15" type="ORF">OVA965_LOCUS9576</name>
    <name evidence="16" type="ORF">TMI583_LOCUS9572</name>
</gene>
<evidence type="ECO:0000256" key="10">
    <source>
        <dbReference type="PIRSR" id="PIRSR622684-1"/>
    </source>
</evidence>
<keyword evidence="8" id="KW-0788">Thiol protease</keyword>
<evidence type="ECO:0000256" key="3">
    <source>
        <dbReference type="ARBA" id="ARBA00022670"/>
    </source>
</evidence>
<dbReference type="GO" id="GO:0008270">
    <property type="term" value="F:zinc ion binding"/>
    <property type="evidence" value="ECO:0007669"/>
    <property type="project" value="UniProtKB-KW"/>
</dbReference>
<feature type="active site" evidence="10">
    <location>
        <position position="323"/>
    </location>
</feature>
<sequence>MSEYKPHVLSVHNYSVPTFCNLCKQLLLGLYRQGLKCEDNDVAYEYIVHRNTSSSPPIDCITDPSNVLLNNKQALINDQTFVSGVDWSNNALPSSHCWFPIENDTSCQYPNCILPLTARGLSPNGTILVQCGSCSLILHSYHIDDKMVPLCRLSFVDDKIDESQLDQHHWSNVNVLTKPCNLCNCKFNTILTRPMSTTTAIERSSLKHSTTTDNTEYSCGIRCLWCSRIYHKKCFEKLDSKLKNVCDYGTLSNFVGLATVTGSPCETVILGRFNNPDVKNVNYDKLWGKLLHSRDRGFLMCAMCSNNSIDKEEFENLGLLNIHAYSLQDIKEANGHRLLRLRNPWGGTYRWLGDWSDDSPLWLNNPELRSELLREKRSKKDGVFWMPFSSFIKYFECVDICKLRPDWYEVRDSANFYPEISTIKNQKQHQKGSSSPTVSEHSEPIKATPSITTNKKLMQAYYLTLTNITELDITLYRKISKNLRIQRSEVSLCVAIVSMEQTPVYRIYSIPIISNRGQHKFVSTDGYLEPGTYVILPLLFNPDNKQLDTTEFTIAVHSSRSIDLKRISLPIRIHREFLIKLCLFFGEQVTTSNSKHLPKNQQQQEDGITIYELKKFWDGLVLLVENKRQTKYVHFHFRCTLTQNALISRQENHELYDSIPPLHRQIIVTISRKNASHSFTIGHDFQYILSNDSHIKHSQNGKKYDHYPRINMDNDEDIHVPQQISARGIQHD</sequence>